<dbReference type="GO" id="GO:0005759">
    <property type="term" value="C:mitochondrial matrix"/>
    <property type="evidence" value="ECO:0007669"/>
    <property type="project" value="UniProtKB-SubCell"/>
</dbReference>
<keyword evidence="2" id="KW-0496">Mitochondrion</keyword>
<organism evidence="6 7">
    <name type="scientific">Thamnocephalis sphaerospora</name>
    <dbReference type="NCBI Taxonomy" id="78915"/>
    <lineage>
        <taxon>Eukaryota</taxon>
        <taxon>Fungi</taxon>
        <taxon>Fungi incertae sedis</taxon>
        <taxon>Zoopagomycota</taxon>
        <taxon>Zoopagomycotina</taxon>
        <taxon>Zoopagomycetes</taxon>
        <taxon>Zoopagales</taxon>
        <taxon>Sigmoideomycetaceae</taxon>
        <taxon>Thamnocephalis</taxon>
    </lineage>
</organism>
<protein>
    <recommendedName>
        <fullName evidence="5">Complex 1 LYR protein domain-containing protein</fullName>
    </recommendedName>
</protein>
<dbReference type="PANTHER" id="PTHR13675">
    <property type="entry name" value="LYR MOTIF-CONTAINING PROTEIN 2"/>
    <property type="match status" value="1"/>
</dbReference>
<dbReference type="AlphaFoldDB" id="A0A4P9XM98"/>
<proteinExistence type="inferred from homology"/>
<evidence type="ECO:0000313" key="7">
    <source>
        <dbReference type="Proteomes" id="UP000271241"/>
    </source>
</evidence>
<evidence type="ECO:0000259" key="5">
    <source>
        <dbReference type="Pfam" id="PF05347"/>
    </source>
</evidence>
<dbReference type="PANTHER" id="PTHR13675:SF1">
    <property type="entry name" value="SUCCINATE DEHYDROGENASE ASSEMBLY FACTOR 1, MITOCHONDRIAL"/>
    <property type="match status" value="1"/>
</dbReference>
<dbReference type="EMBL" id="KZ992786">
    <property type="protein sequence ID" value="RKP06972.1"/>
    <property type="molecule type" value="Genomic_DNA"/>
</dbReference>
<dbReference type="GO" id="GO:0034553">
    <property type="term" value="P:mitochondrial respiratory chain complex II assembly"/>
    <property type="evidence" value="ECO:0007669"/>
    <property type="project" value="InterPro"/>
</dbReference>
<sequence>MSSVAAAARKSGLQLEVLHFYRACMRAVRTKPEAAQPRFRQFVRQQFRRHDLRPADVAAIEHLLRIGKRQLESYGHPSVRNISA</sequence>
<dbReference type="InterPro" id="IPR008011">
    <property type="entry name" value="Complex1_LYR_dom"/>
</dbReference>
<dbReference type="OrthoDB" id="273010at2759"/>
<accession>A0A4P9XM98</accession>
<evidence type="ECO:0000313" key="6">
    <source>
        <dbReference type="EMBL" id="RKP06972.1"/>
    </source>
</evidence>
<comment type="similarity">
    <text evidence="4">Belongs to the complex I LYR family. SDHAF1 subfamily.</text>
</comment>
<comment type="subcellular location">
    <subcellularLocation>
        <location evidence="1">Mitochondrion matrix</location>
    </subcellularLocation>
</comment>
<evidence type="ECO:0000256" key="4">
    <source>
        <dbReference type="ARBA" id="ARBA00025715"/>
    </source>
</evidence>
<evidence type="ECO:0000256" key="3">
    <source>
        <dbReference type="ARBA" id="ARBA00023186"/>
    </source>
</evidence>
<evidence type="ECO:0000256" key="1">
    <source>
        <dbReference type="ARBA" id="ARBA00004305"/>
    </source>
</evidence>
<evidence type="ECO:0000256" key="2">
    <source>
        <dbReference type="ARBA" id="ARBA00023128"/>
    </source>
</evidence>
<gene>
    <name evidence="6" type="ORF">THASP1DRAFT_17748</name>
</gene>
<feature type="domain" description="Complex 1 LYR protein" evidence="5">
    <location>
        <begin position="16"/>
        <end position="72"/>
    </location>
</feature>
<dbReference type="STRING" id="78915.A0A4P9XM98"/>
<reference evidence="7" key="1">
    <citation type="journal article" date="2018" name="Nat. Microbiol.">
        <title>Leveraging single-cell genomics to expand the fungal tree of life.</title>
        <authorList>
            <person name="Ahrendt S.R."/>
            <person name="Quandt C.A."/>
            <person name="Ciobanu D."/>
            <person name="Clum A."/>
            <person name="Salamov A."/>
            <person name="Andreopoulos B."/>
            <person name="Cheng J.F."/>
            <person name="Woyke T."/>
            <person name="Pelin A."/>
            <person name="Henrissat B."/>
            <person name="Reynolds N.K."/>
            <person name="Benny G.L."/>
            <person name="Smith M.E."/>
            <person name="James T.Y."/>
            <person name="Grigoriev I.V."/>
        </authorList>
    </citation>
    <scope>NUCLEOTIDE SEQUENCE [LARGE SCALE GENOMIC DNA]</scope>
    <source>
        <strain evidence="7">RSA 1356</strain>
    </source>
</reference>
<dbReference type="CDD" id="cd20268">
    <property type="entry name" value="Complex1_LYR_SDHAF1_LYRM8"/>
    <property type="match status" value="1"/>
</dbReference>
<dbReference type="Pfam" id="PF05347">
    <property type="entry name" value="Complex1_LYR"/>
    <property type="match status" value="1"/>
</dbReference>
<dbReference type="Proteomes" id="UP000271241">
    <property type="component" value="Unassembled WGS sequence"/>
</dbReference>
<name>A0A4P9XM98_9FUNG</name>
<keyword evidence="3" id="KW-0143">Chaperone</keyword>
<dbReference type="InterPro" id="IPR045295">
    <property type="entry name" value="Complex1_LYR_SDHAF1_LYRM8"/>
</dbReference>
<keyword evidence="7" id="KW-1185">Reference proteome</keyword>